<dbReference type="Proteomes" id="UP001152622">
    <property type="component" value="Chromosome 6"/>
</dbReference>
<dbReference type="AlphaFoldDB" id="A0A9Q1IWJ7"/>
<protein>
    <recommendedName>
        <fullName evidence="3">Reverse transcriptase</fullName>
    </recommendedName>
</protein>
<dbReference type="PANTHER" id="PTHR36688:SF1">
    <property type="entry name" value="ENDONUCLEASE_EXONUCLEASE_PHOSPHATASE DOMAIN-CONTAINING PROTEIN"/>
    <property type="match status" value="1"/>
</dbReference>
<gene>
    <name evidence="1" type="ORF">SKAU_G00193080</name>
</gene>
<dbReference type="EMBL" id="JAINUF010000006">
    <property type="protein sequence ID" value="KAJ8356514.1"/>
    <property type="molecule type" value="Genomic_DNA"/>
</dbReference>
<organism evidence="1 2">
    <name type="scientific">Synaphobranchus kaupii</name>
    <name type="common">Kaup's arrowtooth eel</name>
    <dbReference type="NCBI Taxonomy" id="118154"/>
    <lineage>
        <taxon>Eukaryota</taxon>
        <taxon>Metazoa</taxon>
        <taxon>Chordata</taxon>
        <taxon>Craniata</taxon>
        <taxon>Vertebrata</taxon>
        <taxon>Euteleostomi</taxon>
        <taxon>Actinopterygii</taxon>
        <taxon>Neopterygii</taxon>
        <taxon>Teleostei</taxon>
        <taxon>Anguilliformes</taxon>
        <taxon>Synaphobranchidae</taxon>
        <taxon>Synaphobranchus</taxon>
    </lineage>
</organism>
<reference evidence="1" key="1">
    <citation type="journal article" date="2023" name="Science">
        <title>Genome structures resolve the early diversification of teleost fishes.</title>
        <authorList>
            <person name="Parey E."/>
            <person name="Louis A."/>
            <person name="Montfort J."/>
            <person name="Bouchez O."/>
            <person name="Roques C."/>
            <person name="Iampietro C."/>
            <person name="Lluch J."/>
            <person name="Castinel A."/>
            <person name="Donnadieu C."/>
            <person name="Desvignes T."/>
            <person name="Floi Bucao C."/>
            <person name="Jouanno E."/>
            <person name="Wen M."/>
            <person name="Mejri S."/>
            <person name="Dirks R."/>
            <person name="Jansen H."/>
            <person name="Henkel C."/>
            <person name="Chen W.J."/>
            <person name="Zahm M."/>
            <person name="Cabau C."/>
            <person name="Klopp C."/>
            <person name="Thompson A.W."/>
            <person name="Robinson-Rechavi M."/>
            <person name="Braasch I."/>
            <person name="Lecointre G."/>
            <person name="Bobe J."/>
            <person name="Postlethwait J.H."/>
            <person name="Berthelot C."/>
            <person name="Roest Crollius H."/>
            <person name="Guiguen Y."/>
        </authorList>
    </citation>
    <scope>NUCLEOTIDE SEQUENCE</scope>
    <source>
        <strain evidence="1">WJC10195</strain>
    </source>
</reference>
<evidence type="ECO:0000313" key="1">
    <source>
        <dbReference type="EMBL" id="KAJ8356514.1"/>
    </source>
</evidence>
<dbReference type="InterPro" id="IPR052560">
    <property type="entry name" value="RdDP_mobile_element"/>
</dbReference>
<keyword evidence="2" id="KW-1185">Reference proteome</keyword>
<proteinExistence type="predicted"/>
<accession>A0A9Q1IWJ7</accession>
<comment type="caution">
    <text evidence="1">The sequence shown here is derived from an EMBL/GenBank/DDBJ whole genome shotgun (WGS) entry which is preliminary data.</text>
</comment>
<dbReference type="OrthoDB" id="6602578at2759"/>
<sequence>MGNYWISNNDRYLLHYAKQPGTFHSSRWRRDYNPDLCFTSKTDNRHPLYTSRKILPHFPHHQHRPALIHIGVQIPVISSKPLPRWNFRKADWKGFTQEVEEKIIRLEPVPKNYKSFCMILKAAAKNTFPEASAKTSLLAGSEDLLKQYEATGDPDIATELLDPLDAARRQHWQETVDDLNFTHSSRKAWTLPRHLGSAAAARYNPPKVSANAVASCLLANSKVDLSKKPDMKQLTAFHLSNRLANAKLQVSFCGKPVKNEEFPKYLGVTLDRTLTYHEHLKRVADNLKARVNIIRKLAGNSWGSNAHTLRPASLALVYSTAEFCSTAWANSCYTKELTLSFTLQCGIRRREKMLKDLCTIEANPDLPIHDGLYNLPNMRLTNTNPSVKSLEDFDSKTEWRSAWTDANTNNGEVITDPTVKPPRFHLPRKQWLTLNRIWTLHATTAHHLHKWGMTESPACDCRYPDQTIPHIVNDCSLRLFPGCIKAIHTVTDAALA</sequence>
<evidence type="ECO:0008006" key="3">
    <source>
        <dbReference type="Google" id="ProtNLM"/>
    </source>
</evidence>
<dbReference type="PANTHER" id="PTHR36688">
    <property type="entry name" value="ENDO/EXONUCLEASE/PHOSPHATASE DOMAIN-CONTAINING PROTEIN"/>
    <property type="match status" value="1"/>
</dbReference>
<name>A0A9Q1IWJ7_SYNKA</name>
<evidence type="ECO:0000313" key="2">
    <source>
        <dbReference type="Proteomes" id="UP001152622"/>
    </source>
</evidence>